<accession>A0A7R9MI28</accession>
<gene>
    <name evidence="2" type="ORF">ONB1V03_LOCUS17070</name>
</gene>
<evidence type="ECO:0000313" key="2">
    <source>
        <dbReference type="EMBL" id="CAD7660503.1"/>
    </source>
</evidence>
<dbReference type="OrthoDB" id="6521782at2759"/>
<feature type="chain" id="PRO_5036211523" evidence="1">
    <location>
        <begin position="25"/>
        <end position="146"/>
    </location>
</feature>
<reference evidence="2" key="1">
    <citation type="submission" date="2020-11" db="EMBL/GenBank/DDBJ databases">
        <authorList>
            <person name="Tran Van P."/>
        </authorList>
    </citation>
    <scope>NUCLEOTIDE SEQUENCE</scope>
</reference>
<feature type="signal peptide" evidence="1">
    <location>
        <begin position="1"/>
        <end position="24"/>
    </location>
</feature>
<dbReference type="Proteomes" id="UP000728032">
    <property type="component" value="Unassembled WGS sequence"/>
</dbReference>
<proteinExistence type="predicted"/>
<dbReference type="EMBL" id="CAJPVJ010020441">
    <property type="protein sequence ID" value="CAG2177641.1"/>
    <property type="molecule type" value="Genomic_DNA"/>
</dbReference>
<name>A0A7R9MI28_9ACAR</name>
<evidence type="ECO:0000313" key="3">
    <source>
        <dbReference type="Proteomes" id="UP000728032"/>
    </source>
</evidence>
<evidence type="ECO:0000256" key="1">
    <source>
        <dbReference type="SAM" id="SignalP"/>
    </source>
</evidence>
<sequence>MLPKLQFKNCLLLVIVVNMALVDCKEQPNMEDLEDSENWTEVSAEICKKDHSDDVKAKIEKCNELDAYYKFNNLTRQCDKLRAHPGSAYYEDEKGDCRYQECYKKLSHSKEFKELSKELDSLSEETRIKKGFERYKCIRKALGLKV</sequence>
<protein>
    <submittedName>
        <fullName evidence="2">Uncharacterized protein</fullName>
    </submittedName>
</protein>
<organism evidence="2">
    <name type="scientific">Oppiella nova</name>
    <dbReference type="NCBI Taxonomy" id="334625"/>
    <lineage>
        <taxon>Eukaryota</taxon>
        <taxon>Metazoa</taxon>
        <taxon>Ecdysozoa</taxon>
        <taxon>Arthropoda</taxon>
        <taxon>Chelicerata</taxon>
        <taxon>Arachnida</taxon>
        <taxon>Acari</taxon>
        <taxon>Acariformes</taxon>
        <taxon>Sarcoptiformes</taxon>
        <taxon>Oribatida</taxon>
        <taxon>Brachypylina</taxon>
        <taxon>Oppioidea</taxon>
        <taxon>Oppiidae</taxon>
        <taxon>Oppiella</taxon>
    </lineage>
</organism>
<dbReference type="AlphaFoldDB" id="A0A7R9MI28"/>
<dbReference type="EMBL" id="OC935266">
    <property type="protein sequence ID" value="CAD7660503.1"/>
    <property type="molecule type" value="Genomic_DNA"/>
</dbReference>
<keyword evidence="3" id="KW-1185">Reference proteome</keyword>
<keyword evidence="1" id="KW-0732">Signal</keyword>